<dbReference type="GO" id="GO:0016787">
    <property type="term" value="F:hydrolase activity"/>
    <property type="evidence" value="ECO:0007669"/>
    <property type="project" value="UniProtKB-KW"/>
</dbReference>
<accession>A0A7J5C2D6</accession>
<keyword evidence="3" id="KW-1185">Reference proteome</keyword>
<dbReference type="AlphaFoldDB" id="A0A7J5C2D6"/>
<dbReference type="RefSeq" id="WP_158039283.1">
    <property type="nucleotide sequence ID" value="NZ_JACCFV010000001.1"/>
</dbReference>
<name>A0A7J5C2D6_9MICO</name>
<dbReference type="PANTHER" id="PTHR37017">
    <property type="entry name" value="AB HYDROLASE-1 DOMAIN-CONTAINING PROTEIN-RELATED"/>
    <property type="match status" value="1"/>
</dbReference>
<keyword evidence="2" id="KW-0378">Hydrolase</keyword>
<dbReference type="InterPro" id="IPR000073">
    <property type="entry name" value="AB_hydrolase_1"/>
</dbReference>
<reference evidence="2 3" key="1">
    <citation type="submission" date="2019-09" db="EMBL/GenBank/DDBJ databases">
        <title>Phylogeny of genus Pseudoclavibacter and closely related genus.</title>
        <authorList>
            <person name="Li Y."/>
        </authorList>
    </citation>
    <scope>NUCLEOTIDE SEQUENCE [LARGE SCALE GENOMIC DNA]</scope>
    <source>
        <strain evidence="2 3">DSM 23821</strain>
    </source>
</reference>
<dbReference type="Pfam" id="PF12697">
    <property type="entry name" value="Abhydrolase_6"/>
    <property type="match status" value="1"/>
</dbReference>
<feature type="domain" description="AB hydrolase-1" evidence="1">
    <location>
        <begin position="3"/>
        <end position="233"/>
    </location>
</feature>
<dbReference type="InterPro" id="IPR052897">
    <property type="entry name" value="Sec-Metab_Biosynth_Hydrolase"/>
</dbReference>
<dbReference type="SUPFAM" id="SSF53474">
    <property type="entry name" value="alpha/beta-Hydrolases"/>
    <property type="match status" value="1"/>
</dbReference>
<evidence type="ECO:0000259" key="1">
    <source>
        <dbReference type="Pfam" id="PF12697"/>
    </source>
</evidence>
<comment type="caution">
    <text evidence="2">The sequence shown here is derived from an EMBL/GenBank/DDBJ whole genome shotgun (WGS) entry which is preliminary data.</text>
</comment>
<dbReference type="Gene3D" id="3.40.50.1820">
    <property type="entry name" value="alpha/beta hydrolase"/>
    <property type="match status" value="1"/>
</dbReference>
<proteinExistence type="predicted"/>
<dbReference type="PANTHER" id="PTHR37017:SF11">
    <property type="entry name" value="ESTERASE_LIPASE_THIOESTERASE DOMAIN-CONTAINING PROTEIN"/>
    <property type="match status" value="1"/>
</dbReference>
<organism evidence="2 3">
    <name type="scientific">Pseudoclavibacter chungangensis</name>
    <dbReference type="NCBI Taxonomy" id="587635"/>
    <lineage>
        <taxon>Bacteria</taxon>
        <taxon>Bacillati</taxon>
        <taxon>Actinomycetota</taxon>
        <taxon>Actinomycetes</taxon>
        <taxon>Micrococcales</taxon>
        <taxon>Microbacteriaceae</taxon>
        <taxon>Pseudoclavibacter</taxon>
    </lineage>
</organism>
<gene>
    <name evidence="2" type="ORF">F8O01_02450</name>
</gene>
<dbReference type="OrthoDB" id="9773549at2"/>
<evidence type="ECO:0000313" key="3">
    <source>
        <dbReference type="Proteomes" id="UP000467240"/>
    </source>
</evidence>
<evidence type="ECO:0000313" key="2">
    <source>
        <dbReference type="EMBL" id="KAB1662340.1"/>
    </source>
</evidence>
<protein>
    <submittedName>
        <fullName evidence="2">Alpha/beta hydrolase</fullName>
    </submittedName>
</protein>
<sequence length="247" mass="26224">MHVLLVPGFWLQGDSWREVVPVLERAGHTVEAVTPLGLVSRNTDRASIGLADQAAALVARLDELAAGGADSGNARAAPVVLVGHSGGGALVQLAADARPARVARVVYVDAGPLPDGECVNDRLPVVDGEVPLPEWSFFDESELAGLDEATLERFRAGAVPEPVGVTRDPVRLHDRRRLDVPTTIIASTMTAAQLAQWIDAEVPFASELARLRALDIVDLPTGHWPQFSRPEALGQAIVDAIAEPDEP</sequence>
<dbReference type="Proteomes" id="UP000467240">
    <property type="component" value="Unassembled WGS sequence"/>
</dbReference>
<dbReference type="InterPro" id="IPR029058">
    <property type="entry name" value="AB_hydrolase_fold"/>
</dbReference>
<dbReference type="EMBL" id="WBJZ01000002">
    <property type="protein sequence ID" value="KAB1662340.1"/>
    <property type="molecule type" value="Genomic_DNA"/>
</dbReference>